<sequence>MLNQTIQEHLFSNSTTSSIFEFEYPEDATTTPEAKHTRVFLTTVNGTAILTTSTSYNSALSTTGAGFAANNDTLNGYKNGSDYSFDVWEDGQDGTGSKYGFPTTIPLEVSSGGSSNLKFGGDLMSVCFIACLTVLFSGLFVL</sequence>
<reference evidence="1" key="1">
    <citation type="submission" date="2023-04" db="EMBL/GenBank/DDBJ databases">
        <title>Ambrosiozyma monospora NBRC 10751.</title>
        <authorList>
            <person name="Ichikawa N."/>
            <person name="Sato H."/>
            <person name="Tonouchi N."/>
        </authorList>
    </citation>
    <scope>NUCLEOTIDE SEQUENCE</scope>
    <source>
        <strain evidence="1">NBRC 10751</strain>
    </source>
</reference>
<name>A0ACB5T9R0_AMBMO</name>
<accession>A0ACB5T9R0</accession>
<protein>
    <submittedName>
        <fullName evidence="1">Unnamed protein product</fullName>
    </submittedName>
</protein>
<gene>
    <name evidence="1" type="ORF">Amon02_000647700</name>
</gene>
<evidence type="ECO:0000313" key="2">
    <source>
        <dbReference type="Proteomes" id="UP001165064"/>
    </source>
</evidence>
<proteinExistence type="predicted"/>
<dbReference type="EMBL" id="BSXS01005070">
    <property type="protein sequence ID" value="GME83888.1"/>
    <property type="molecule type" value="Genomic_DNA"/>
</dbReference>
<organism evidence="1 2">
    <name type="scientific">Ambrosiozyma monospora</name>
    <name type="common">Yeast</name>
    <name type="synonym">Endomycopsis monosporus</name>
    <dbReference type="NCBI Taxonomy" id="43982"/>
    <lineage>
        <taxon>Eukaryota</taxon>
        <taxon>Fungi</taxon>
        <taxon>Dikarya</taxon>
        <taxon>Ascomycota</taxon>
        <taxon>Saccharomycotina</taxon>
        <taxon>Pichiomycetes</taxon>
        <taxon>Pichiales</taxon>
        <taxon>Pichiaceae</taxon>
        <taxon>Ambrosiozyma</taxon>
    </lineage>
</organism>
<keyword evidence="2" id="KW-1185">Reference proteome</keyword>
<comment type="caution">
    <text evidence="1">The sequence shown here is derived from an EMBL/GenBank/DDBJ whole genome shotgun (WGS) entry which is preliminary data.</text>
</comment>
<evidence type="ECO:0000313" key="1">
    <source>
        <dbReference type="EMBL" id="GME83888.1"/>
    </source>
</evidence>
<dbReference type="Proteomes" id="UP001165064">
    <property type="component" value="Unassembled WGS sequence"/>
</dbReference>